<protein>
    <submittedName>
        <fullName evidence="2">Uncharacterized protein</fullName>
    </submittedName>
</protein>
<dbReference type="Proteomes" id="UP000289152">
    <property type="component" value="Unassembled WGS sequence"/>
</dbReference>
<feature type="compositionally biased region" description="Polar residues" evidence="1">
    <location>
        <begin position="7"/>
        <end position="23"/>
    </location>
</feature>
<keyword evidence="3" id="KW-1185">Reference proteome</keyword>
<evidence type="ECO:0000313" key="2">
    <source>
        <dbReference type="EMBL" id="RXK39652.1"/>
    </source>
</evidence>
<accession>A0A4Q1BPF2</accession>
<reference evidence="2 3" key="1">
    <citation type="submission" date="2016-06" db="EMBL/GenBank/DDBJ databases">
        <title>Evolution of pathogenesis and genome organization in the Tremellales.</title>
        <authorList>
            <person name="Cuomo C."/>
            <person name="Litvintseva A."/>
            <person name="Heitman J."/>
            <person name="Chen Y."/>
            <person name="Sun S."/>
            <person name="Springer D."/>
            <person name="Dromer F."/>
            <person name="Young S."/>
            <person name="Zeng Q."/>
            <person name="Chapman S."/>
            <person name="Gujja S."/>
            <person name="Saif S."/>
            <person name="Birren B."/>
        </authorList>
    </citation>
    <scope>NUCLEOTIDE SEQUENCE [LARGE SCALE GENOMIC DNA]</scope>
    <source>
        <strain evidence="2 3">ATCC 28783</strain>
    </source>
</reference>
<evidence type="ECO:0000313" key="3">
    <source>
        <dbReference type="Proteomes" id="UP000289152"/>
    </source>
</evidence>
<feature type="region of interest" description="Disordered" evidence="1">
    <location>
        <begin position="1"/>
        <end position="23"/>
    </location>
</feature>
<organism evidence="2 3">
    <name type="scientific">Tremella mesenterica</name>
    <name type="common">Jelly fungus</name>
    <dbReference type="NCBI Taxonomy" id="5217"/>
    <lineage>
        <taxon>Eukaryota</taxon>
        <taxon>Fungi</taxon>
        <taxon>Dikarya</taxon>
        <taxon>Basidiomycota</taxon>
        <taxon>Agaricomycotina</taxon>
        <taxon>Tremellomycetes</taxon>
        <taxon>Tremellales</taxon>
        <taxon>Tremellaceae</taxon>
        <taxon>Tremella</taxon>
    </lineage>
</organism>
<proteinExistence type="predicted"/>
<dbReference type="VEuPathDB" id="FungiDB:TREMEDRAFT_65332"/>
<gene>
    <name evidence="2" type="ORF">M231_03006</name>
</gene>
<dbReference type="InParanoid" id="A0A4Q1BPF2"/>
<dbReference type="EMBL" id="SDIL01000028">
    <property type="protein sequence ID" value="RXK39652.1"/>
    <property type="molecule type" value="Genomic_DNA"/>
</dbReference>
<sequence>MAPNLKDLTTSLQATHPYKSNSPNLPNSIPTFLQQFPTPPLSISRFSSNLASYGPKASSFIDSTKETSQMHGWHLADCRAYATMVVLYLTRDSVVGDTPTGQDSYAVLNEANEAAMEDWAESYFDEHFNDEQRGRGRALSEMFSNLKSQRPTVKDGHLKVQVTSRAKWSPVRSPHSLPTFPEP</sequence>
<feature type="region of interest" description="Disordered" evidence="1">
    <location>
        <begin position="164"/>
        <end position="183"/>
    </location>
</feature>
<dbReference type="AlphaFoldDB" id="A0A4Q1BPF2"/>
<evidence type="ECO:0000256" key="1">
    <source>
        <dbReference type="SAM" id="MobiDB-lite"/>
    </source>
</evidence>
<comment type="caution">
    <text evidence="2">The sequence shown here is derived from an EMBL/GenBank/DDBJ whole genome shotgun (WGS) entry which is preliminary data.</text>
</comment>
<name>A0A4Q1BPF2_TREME</name>